<dbReference type="Proteomes" id="UP000059574">
    <property type="component" value="Chromosome"/>
</dbReference>
<evidence type="ECO:0000313" key="4">
    <source>
        <dbReference type="Proteomes" id="UP000059574"/>
    </source>
</evidence>
<name>A0A0S2M2F7_9MICC</name>
<evidence type="ECO:0000313" key="2">
    <source>
        <dbReference type="EMBL" id="ALO67669.1"/>
    </source>
</evidence>
<feature type="domain" description="DUF1508" evidence="1">
    <location>
        <begin position="11"/>
        <end position="55"/>
    </location>
</feature>
<sequence length="93" mass="10477">MTGRIELHQETNGRYRAKLVDDLRNILAVSTEFESKKAALDGIFTLREIAGTAHISYCNSQENTAEHALRGPTPESLKPLLPTTLPKEFWPNR</sequence>
<evidence type="ECO:0000259" key="1">
    <source>
        <dbReference type="Pfam" id="PF07411"/>
    </source>
</evidence>
<dbReference type="Gene3D" id="2.30.29.80">
    <property type="match status" value="1"/>
</dbReference>
<reference evidence="4" key="1">
    <citation type="submission" date="2015-11" db="EMBL/GenBank/DDBJ databases">
        <authorList>
            <person name="Kumar R."/>
            <person name="Singh D."/>
            <person name="Swarnkar M.K."/>
            <person name="Singh A.K."/>
            <person name="Kumar S."/>
        </authorList>
    </citation>
    <scope>NUCLEOTIDE SEQUENCE [LARGE SCALE GENOMIC DNA]</scope>
    <source>
        <strain evidence="4">ERGS4:06</strain>
    </source>
</reference>
<proteinExistence type="predicted"/>
<dbReference type="EMBL" id="CP013200">
    <property type="protein sequence ID" value="ALO67669.1"/>
    <property type="molecule type" value="Genomic_DNA"/>
</dbReference>
<dbReference type="EMBL" id="CP013200">
    <property type="protein sequence ID" value="ALO67680.1"/>
    <property type="molecule type" value="Genomic_DNA"/>
</dbReference>
<reference evidence="3 4" key="2">
    <citation type="journal article" date="2016" name="J. Biotechnol.">
        <title>Complete genome sequence of Arthrobacter alpinus ERGS4:06, a yellow pigmented bacterium tolerant to cold and radiations isolated from Sikkim Himalaya.</title>
        <authorList>
            <person name="Kumar R."/>
            <person name="Singh D."/>
            <person name="Swarnkar M.K."/>
            <person name="Singh A.K."/>
            <person name="Kumar S."/>
        </authorList>
    </citation>
    <scope>NUCLEOTIDE SEQUENCE [LARGE SCALE GENOMIC DNA]</scope>
    <source>
        <strain evidence="3 4">ERGS4:06</strain>
    </source>
</reference>
<dbReference type="RefSeq" id="WP_062290971.1">
    <property type="nucleotide sequence ID" value="NZ_CP013200.1"/>
</dbReference>
<accession>A0A0S2M2F7</accession>
<dbReference type="OrthoDB" id="9802792at2"/>
<organism evidence="3 4">
    <name type="scientific">Arthrobacter alpinus</name>
    <dbReference type="NCBI Taxonomy" id="656366"/>
    <lineage>
        <taxon>Bacteria</taxon>
        <taxon>Bacillati</taxon>
        <taxon>Actinomycetota</taxon>
        <taxon>Actinomycetes</taxon>
        <taxon>Micrococcales</taxon>
        <taxon>Micrococcaceae</taxon>
        <taxon>Arthrobacter</taxon>
    </lineage>
</organism>
<dbReference type="InterPro" id="IPR010879">
    <property type="entry name" value="DUF1508"/>
</dbReference>
<gene>
    <name evidence="2" type="ORF">AS189_15760</name>
    <name evidence="3" type="ORF">AS189_15820</name>
</gene>
<evidence type="ECO:0000313" key="3">
    <source>
        <dbReference type="EMBL" id="ALO67680.1"/>
    </source>
</evidence>
<protein>
    <recommendedName>
        <fullName evidence="1">DUF1508 domain-containing protein</fullName>
    </recommendedName>
</protein>
<dbReference type="SUPFAM" id="SSF160113">
    <property type="entry name" value="YegP-like"/>
    <property type="match status" value="1"/>
</dbReference>
<dbReference type="Pfam" id="PF07411">
    <property type="entry name" value="DUF1508"/>
    <property type="match status" value="1"/>
</dbReference>
<dbReference type="InterPro" id="IPR036913">
    <property type="entry name" value="YegP-like_sf"/>
</dbReference>
<dbReference type="AlphaFoldDB" id="A0A0S2M2F7"/>